<accession>A0A4R1BQY0</accession>
<dbReference type="PANTHER" id="PTHR10961:SF7">
    <property type="entry name" value="FAD DEPENDENT OXIDOREDUCTASE DOMAIN-CONTAINING PROTEIN"/>
    <property type="match status" value="1"/>
</dbReference>
<name>A0A4R1BQY0_9ACTN</name>
<dbReference type="EMBL" id="SKBU01000006">
    <property type="protein sequence ID" value="TCJ19998.1"/>
    <property type="molecule type" value="Genomic_DNA"/>
</dbReference>
<evidence type="ECO:0000313" key="6">
    <source>
        <dbReference type="EMBL" id="TCJ19998.1"/>
    </source>
</evidence>
<dbReference type="GO" id="GO:0008115">
    <property type="term" value="F:sarcosine oxidase activity"/>
    <property type="evidence" value="ECO:0007669"/>
    <property type="project" value="TreeGrafter"/>
</dbReference>
<keyword evidence="4" id="KW-0560">Oxidoreductase</keyword>
<dbReference type="InterPro" id="IPR045170">
    <property type="entry name" value="MTOX"/>
</dbReference>
<dbReference type="Gene3D" id="3.50.50.60">
    <property type="entry name" value="FAD/NAD(P)-binding domain"/>
    <property type="match status" value="1"/>
</dbReference>
<dbReference type="SUPFAM" id="SSF54373">
    <property type="entry name" value="FAD-linked reductases, C-terminal domain"/>
    <property type="match status" value="1"/>
</dbReference>
<protein>
    <submittedName>
        <fullName evidence="6">N-methyl-L-tryptophan oxidase</fullName>
    </submittedName>
</protein>
<comment type="caution">
    <text evidence="6">The sequence shown here is derived from an EMBL/GenBank/DDBJ whole genome shotgun (WGS) entry which is preliminary data.</text>
</comment>
<evidence type="ECO:0000256" key="3">
    <source>
        <dbReference type="ARBA" id="ARBA00022827"/>
    </source>
</evidence>
<dbReference type="InterPro" id="IPR036188">
    <property type="entry name" value="FAD/NAD-bd_sf"/>
</dbReference>
<dbReference type="PROSITE" id="PS51257">
    <property type="entry name" value="PROKAR_LIPOPROTEIN"/>
    <property type="match status" value="1"/>
</dbReference>
<sequence>MPPRSPQRPEGEPALERYDVIVAGLGGMGSAAACELSRRGRRVLGLEMYAPAHDRGSSHGRSRIIRQAYYEDPAYVPLLLRAYELWEELERACGKSLLTITGGLMVGRRESGLVSGSVRSAEEYGLPYELLDAEEIRERFPAFAPTPETVALYEERAGFLDPEESVRAHLDLAAARGAELRFEEPVLRWKASGGGVRVETGRGAYEAGRLVICPGPWAPQLLGDLGLPLRVERQVMYWFEPQESLGRFPVFIWEPAGGDVFYGIPDGAYGGVKAAFHRVAGAICTPETLDREVREEEEVERIRGCLSRHIPALAGRCAHAAACMYTNTPDFHFILSPHPEHPNVSVAAGFSGHGYKFCSVVGEILADLATEGETSHPIDLFSPARFLKEV</sequence>
<dbReference type="Pfam" id="PF01266">
    <property type="entry name" value="DAO"/>
    <property type="match status" value="1"/>
</dbReference>
<dbReference type="Gene3D" id="3.30.9.10">
    <property type="entry name" value="D-Amino Acid Oxidase, subunit A, domain 2"/>
    <property type="match status" value="1"/>
</dbReference>
<dbReference type="OrthoDB" id="9806452at2"/>
<evidence type="ECO:0000259" key="5">
    <source>
        <dbReference type="Pfam" id="PF01266"/>
    </source>
</evidence>
<gene>
    <name evidence="6" type="ORF">E0L93_03365</name>
</gene>
<evidence type="ECO:0000256" key="2">
    <source>
        <dbReference type="ARBA" id="ARBA00022630"/>
    </source>
</evidence>
<keyword evidence="7" id="KW-1185">Reference proteome</keyword>
<dbReference type="SUPFAM" id="SSF51905">
    <property type="entry name" value="FAD/NAD(P)-binding domain"/>
    <property type="match status" value="1"/>
</dbReference>
<proteinExistence type="predicted"/>
<keyword evidence="3" id="KW-0274">FAD</keyword>
<dbReference type="AlphaFoldDB" id="A0A4R1BQY0"/>
<dbReference type="InterPro" id="IPR006076">
    <property type="entry name" value="FAD-dep_OxRdtase"/>
</dbReference>
<evidence type="ECO:0000313" key="7">
    <source>
        <dbReference type="Proteomes" id="UP000295244"/>
    </source>
</evidence>
<dbReference type="PANTHER" id="PTHR10961">
    <property type="entry name" value="PEROXISOMAL SARCOSINE OXIDASE"/>
    <property type="match status" value="1"/>
</dbReference>
<dbReference type="NCBIfam" id="NF008425">
    <property type="entry name" value="PRK11259.1"/>
    <property type="match status" value="1"/>
</dbReference>
<evidence type="ECO:0000256" key="1">
    <source>
        <dbReference type="ARBA" id="ARBA00001974"/>
    </source>
</evidence>
<feature type="domain" description="FAD dependent oxidoreductase" evidence="5">
    <location>
        <begin position="19"/>
        <end position="368"/>
    </location>
</feature>
<reference evidence="6 7" key="1">
    <citation type="submission" date="2019-03" db="EMBL/GenBank/DDBJ databases">
        <title>Whole genome sequence of a novel Rubrobacter taiwanensis strain, isolated from Yellowstone National Park.</title>
        <authorList>
            <person name="Freed S."/>
            <person name="Ramaley R.F."/>
            <person name="Kyndt J.A."/>
        </authorList>
    </citation>
    <scope>NUCLEOTIDE SEQUENCE [LARGE SCALE GENOMIC DNA]</scope>
    <source>
        <strain evidence="6 7">Yellowstone</strain>
    </source>
</reference>
<evidence type="ECO:0000256" key="4">
    <source>
        <dbReference type="ARBA" id="ARBA00023002"/>
    </source>
</evidence>
<dbReference type="GO" id="GO:0050660">
    <property type="term" value="F:flavin adenine dinucleotide binding"/>
    <property type="evidence" value="ECO:0007669"/>
    <property type="project" value="InterPro"/>
</dbReference>
<dbReference type="Proteomes" id="UP000295244">
    <property type="component" value="Unassembled WGS sequence"/>
</dbReference>
<comment type="cofactor">
    <cofactor evidence="1">
        <name>FAD</name>
        <dbReference type="ChEBI" id="CHEBI:57692"/>
    </cofactor>
</comment>
<organism evidence="6 7">
    <name type="scientific">Rubrobacter taiwanensis</name>
    <dbReference type="NCBI Taxonomy" id="185139"/>
    <lineage>
        <taxon>Bacteria</taxon>
        <taxon>Bacillati</taxon>
        <taxon>Actinomycetota</taxon>
        <taxon>Rubrobacteria</taxon>
        <taxon>Rubrobacterales</taxon>
        <taxon>Rubrobacteraceae</taxon>
        <taxon>Rubrobacter</taxon>
    </lineage>
</organism>
<keyword evidence="2" id="KW-0285">Flavoprotein</keyword>